<keyword evidence="2" id="KW-1185">Reference proteome</keyword>
<sequence length="338" mass="37213">MRTTTTRKALAWAHGCLSVQSLGGMLGPVLFLLPDGRQVSPLHVARWGHDPRRGALPEILQELRGEWPCVPFGGDADRALAAGWTATGESFAGATVPHGHSSNVHWDWSVCDDRQLNLECRYPEDHPIRLLRRRIVPDPTAAAVDIILEIEARRACRLPVGLHPTFRLPLRPGAVTIEPGEYDRVWSFPGDVEPGAALFAPARQWPLLDKVETRGGETVDATQVPLAAEAEDLLQLTGISGSVALHYRDEGFRARLDWQKEHFPSLLLWYSNRGRKAYPWDGRHVALGVEPIASAFDLGPAISSASNPLELAGVATTLSFRPDRIFTSRYRLSVEAAV</sequence>
<dbReference type="InterPro" id="IPR011013">
    <property type="entry name" value="Gal_mutarotase_sf_dom"/>
</dbReference>
<dbReference type="RefSeq" id="WP_004119489.1">
    <property type="nucleotide sequence ID" value="NZ_AQHN01000062.1"/>
</dbReference>
<organism evidence="1 2">
    <name type="scientific">Rhizobium freirei PRF 81</name>
    <dbReference type="NCBI Taxonomy" id="363754"/>
    <lineage>
        <taxon>Bacteria</taxon>
        <taxon>Pseudomonadati</taxon>
        <taxon>Pseudomonadota</taxon>
        <taxon>Alphaproteobacteria</taxon>
        <taxon>Hyphomicrobiales</taxon>
        <taxon>Rhizobiaceae</taxon>
        <taxon>Rhizobium/Agrobacterium group</taxon>
        <taxon>Rhizobium</taxon>
    </lineage>
</organism>
<dbReference type="SUPFAM" id="SSF74650">
    <property type="entry name" value="Galactose mutarotase-like"/>
    <property type="match status" value="1"/>
</dbReference>
<dbReference type="InterPro" id="IPR014718">
    <property type="entry name" value="GH-type_carb-bd"/>
</dbReference>
<proteinExistence type="predicted"/>
<dbReference type="EMBL" id="AQHN01000062">
    <property type="protein sequence ID" value="ENN86817.1"/>
    <property type="molecule type" value="Genomic_DNA"/>
</dbReference>
<dbReference type="PATRIC" id="fig|363754.4.peg.3480"/>
<dbReference type="GO" id="GO:0005975">
    <property type="term" value="P:carbohydrate metabolic process"/>
    <property type="evidence" value="ECO:0007669"/>
    <property type="project" value="InterPro"/>
</dbReference>
<dbReference type="Proteomes" id="UP000012429">
    <property type="component" value="Unassembled WGS sequence"/>
</dbReference>
<protein>
    <recommendedName>
        <fullName evidence="3">Aldose 1-epimerase</fullName>
    </recommendedName>
</protein>
<dbReference type="STRING" id="363754.RHSP_31291"/>
<reference evidence="1 2" key="1">
    <citation type="journal article" date="2012" name="BMC Genomics">
        <title>Genomic basis of broad host range and environmental adaptability of Rhizobium tropici CIAT 899 and Rhizobium sp. PRF 81 which are used in inoculants for common bean (Phaseolus vulgaris L.).</title>
        <authorList>
            <person name="Ormeno-Orrillo E."/>
            <person name="Menna P."/>
            <person name="Almeida L.G."/>
            <person name="Ollero F.J."/>
            <person name="Nicolas M.F."/>
            <person name="Pains Rodrigues E."/>
            <person name="Shigueyoshi Nakatani A."/>
            <person name="Silva Batista J.S."/>
            <person name="Oliveira Chueire L.M."/>
            <person name="Souza R.C."/>
            <person name="Ribeiro Vasconcelos A.T."/>
            <person name="Megias M."/>
            <person name="Hungria M."/>
            <person name="Martinez-Romero E."/>
        </authorList>
    </citation>
    <scope>NUCLEOTIDE SEQUENCE [LARGE SCALE GENOMIC DNA]</scope>
    <source>
        <strain evidence="1 2">PRF 81</strain>
    </source>
</reference>
<name>N6V6Z6_9HYPH</name>
<evidence type="ECO:0000313" key="1">
    <source>
        <dbReference type="EMBL" id="ENN86817.1"/>
    </source>
</evidence>
<evidence type="ECO:0000313" key="2">
    <source>
        <dbReference type="Proteomes" id="UP000012429"/>
    </source>
</evidence>
<comment type="caution">
    <text evidence="1">The sequence shown here is derived from an EMBL/GenBank/DDBJ whole genome shotgun (WGS) entry which is preliminary data.</text>
</comment>
<dbReference type="Gene3D" id="2.70.98.10">
    <property type="match status" value="1"/>
</dbReference>
<dbReference type="OrthoDB" id="7335506at2"/>
<dbReference type="AlphaFoldDB" id="N6V6Z6"/>
<dbReference type="GO" id="GO:0030246">
    <property type="term" value="F:carbohydrate binding"/>
    <property type="evidence" value="ECO:0007669"/>
    <property type="project" value="InterPro"/>
</dbReference>
<gene>
    <name evidence="1" type="ORF">RHSP_31291</name>
</gene>
<accession>N6V6Z6</accession>
<dbReference type="GO" id="GO:0003824">
    <property type="term" value="F:catalytic activity"/>
    <property type="evidence" value="ECO:0007669"/>
    <property type="project" value="InterPro"/>
</dbReference>
<evidence type="ECO:0008006" key="3">
    <source>
        <dbReference type="Google" id="ProtNLM"/>
    </source>
</evidence>